<dbReference type="GO" id="GO:0016887">
    <property type="term" value="F:ATP hydrolysis activity"/>
    <property type="evidence" value="ECO:0007669"/>
    <property type="project" value="TreeGrafter"/>
</dbReference>
<dbReference type="PROSITE" id="PS51192">
    <property type="entry name" value="HELICASE_ATP_BIND_1"/>
    <property type="match status" value="1"/>
</dbReference>
<keyword evidence="4" id="KW-1185">Reference proteome</keyword>
<evidence type="ECO:0000313" key="4">
    <source>
        <dbReference type="Proteomes" id="UP000580709"/>
    </source>
</evidence>
<sequence>MTASVLDRFHPQVATWFAEVFAAPTAVQEGAWRTISAGENALVVAPTGSGKTLAAFLWSLNSLVERAGQQALPIDGSTRSTHGGVKVLYISPLKALGVDVENNLRAPLGGIARVAQRMGLDTPDISVGVRSGDTPQAERNRQVRKPPDILITTPESLYLMLTSKAAGILKTVDTVIVDEIHALAGTKRGV</sequence>
<dbReference type="RefSeq" id="WP_181729386.1">
    <property type="nucleotide sequence ID" value="NZ_JACEOR010000068.1"/>
</dbReference>
<dbReference type="InterPro" id="IPR052511">
    <property type="entry name" value="ATP-dep_Helicase"/>
</dbReference>
<dbReference type="SUPFAM" id="SSF52540">
    <property type="entry name" value="P-loop containing nucleoside triphosphate hydrolases"/>
    <property type="match status" value="1"/>
</dbReference>
<dbReference type="GO" id="GO:0005524">
    <property type="term" value="F:ATP binding"/>
    <property type="evidence" value="ECO:0007669"/>
    <property type="project" value="InterPro"/>
</dbReference>
<dbReference type="SMART" id="SM00487">
    <property type="entry name" value="DEXDc"/>
    <property type="match status" value="1"/>
</dbReference>
<keyword evidence="3" id="KW-0547">Nucleotide-binding</keyword>
<accession>A0A838WLX6</accession>
<dbReference type="InterPro" id="IPR027417">
    <property type="entry name" value="P-loop_NTPase"/>
</dbReference>
<feature type="non-terminal residue" evidence="3">
    <location>
        <position position="190"/>
    </location>
</feature>
<dbReference type="GO" id="GO:0004386">
    <property type="term" value="F:helicase activity"/>
    <property type="evidence" value="ECO:0007669"/>
    <property type="project" value="UniProtKB-KW"/>
</dbReference>
<protein>
    <submittedName>
        <fullName evidence="3">DEAD/DEAH box helicase</fullName>
    </submittedName>
</protein>
<dbReference type="EMBL" id="JACEOR010000068">
    <property type="protein sequence ID" value="MBA4504026.1"/>
    <property type="molecule type" value="Genomic_DNA"/>
</dbReference>
<proteinExistence type="predicted"/>
<dbReference type="InterPro" id="IPR011545">
    <property type="entry name" value="DEAD/DEAH_box_helicase_dom"/>
</dbReference>
<evidence type="ECO:0000313" key="3">
    <source>
        <dbReference type="EMBL" id="MBA4504026.1"/>
    </source>
</evidence>
<feature type="region of interest" description="Disordered" evidence="1">
    <location>
        <begin position="125"/>
        <end position="144"/>
    </location>
</feature>
<dbReference type="Proteomes" id="UP000580709">
    <property type="component" value="Unassembled WGS sequence"/>
</dbReference>
<reference evidence="3 4" key="1">
    <citation type="submission" date="2020-07" db="EMBL/GenBank/DDBJ databases">
        <authorList>
            <person name="Khare M."/>
        </authorList>
    </citation>
    <scope>NUCLEOTIDE SEQUENCE [LARGE SCALE GENOMIC DNA]</scope>
    <source>
        <strain evidence="3 4">P8776</strain>
    </source>
</reference>
<dbReference type="PANTHER" id="PTHR47962">
    <property type="entry name" value="ATP-DEPENDENT HELICASE LHR-RELATED-RELATED"/>
    <property type="match status" value="1"/>
</dbReference>
<evidence type="ECO:0000256" key="1">
    <source>
        <dbReference type="SAM" id="MobiDB-lite"/>
    </source>
</evidence>
<dbReference type="AlphaFoldDB" id="A0A838WLX6"/>
<dbReference type="Pfam" id="PF00270">
    <property type="entry name" value="DEAD"/>
    <property type="match status" value="1"/>
</dbReference>
<organism evidence="3 4">
    <name type="scientific">Corynebacterium sanguinis</name>
    <dbReference type="NCBI Taxonomy" id="2594913"/>
    <lineage>
        <taxon>Bacteria</taxon>
        <taxon>Bacillati</taxon>
        <taxon>Actinomycetota</taxon>
        <taxon>Actinomycetes</taxon>
        <taxon>Mycobacteriales</taxon>
        <taxon>Corynebacteriaceae</taxon>
        <taxon>Corynebacterium</taxon>
    </lineage>
</organism>
<keyword evidence="3" id="KW-0378">Hydrolase</keyword>
<gene>
    <name evidence="3" type="ORF">H0H28_01475</name>
</gene>
<name>A0A838WLX6_9CORY</name>
<feature type="domain" description="Helicase ATP-binding" evidence="2">
    <location>
        <begin position="32"/>
        <end position="190"/>
    </location>
</feature>
<dbReference type="PANTHER" id="PTHR47962:SF5">
    <property type="entry name" value="ATP-DEPENDENT HELICASE LHR-RELATED"/>
    <property type="match status" value="1"/>
</dbReference>
<dbReference type="GO" id="GO:0003677">
    <property type="term" value="F:DNA binding"/>
    <property type="evidence" value="ECO:0007669"/>
    <property type="project" value="TreeGrafter"/>
</dbReference>
<comment type="caution">
    <text evidence="3">The sequence shown here is derived from an EMBL/GenBank/DDBJ whole genome shotgun (WGS) entry which is preliminary data.</text>
</comment>
<evidence type="ECO:0000259" key="2">
    <source>
        <dbReference type="PROSITE" id="PS51192"/>
    </source>
</evidence>
<dbReference type="Gene3D" id="3.40.50.300">
    <property type="entry name" value="P-loop containing nucleotide triphosphate hydrolases"/>
    <property type="match status" value="1"/>
</dbReference>
<keyword evidence="3" id="KW-0347">Helicase</keyword>
<dbReference type="InterPro" id="IPR014001">
    <property type="entry name" value="Helicase_ATP-bd"/>
</dbReference>
<keyword evidence="3" id="KW-0067">ATP-binding</keyword>